<dbReference type="InterPro" id="IPR002156">
    <property type="entry name" value="RNaseH_domain"/>
</dbReference>
<feature type="domain" description="RNase H type-1" evidence="1">
    <location>
        <begin position="2"/>
        <end position="82"/>
    </location>
</feature>
<dbReference type="Proteomes" id="UP001358586">
    <property type="component" value="Chromosome 7"/>
</dbReference>
<accession>A0ABR0P8Y2</accession>
<evidence type="ECO:0000259" key="1">
    <source>
        <dbReference type="Pfam" id="PF13456"/>
    </source>
</evidence>
<name>A0ABR0P8Y2_GOSAR</name>
<organism evidence="2 3">
    <name type="scientific">Gossypium arboreum</name>
    <name type="common">Tree cotton</name>
    <name type="synonym">Gossypium nanking</name>
    <dbReference type="NCBI Taxonomy" id="29729"/>
    <lineage>
        <taxon>Eukaryota</taxon>
        <taxon>Viridiplantae</taxon>
        <taxon>Streptophyta</taxon>
        <taxon>Embryophyta</taxon>
        <taxon>Tracheophyta</taxon>
        <taxon>Spermatophyta</taxon>
        <taxon>Magnoliopsida</taxon>
        <taxon>eudicotyledons</taxon>
        <taxon>Gunneridae</taxon>
        <taxon>Pentapetalae</taxon>
        <taxon>rosids</taxon>
        <taxon>malvids</taxon>
        <taxon>Malvales</taxon>
        <taxon>Malvaceae</taxon>
        <taxon>Malvoideae</taxon>
        <taxon>Gossypium</taxon>
    </lineage>
</organism>
<dbReference type="PANTHER" id="PTHR47723">
    <property type="entry name" value="OS05G0353850 PROTEIN"/>
    <property type="match status" value="1"/>
</dbReference>
<sequence length="118" mass="13382">MNAELWSLLDGLLIAQKQGYNKVIIHSDNLENVILICESKVVVSKNALIKRIQQILASEENWCLNYVPREINRVADALAKMALSSGNSLRIIESPPFRIKDILKEENFIDNSLMICPM</sequence>
<dbReference type="PANTHER" id="PTHR47723:SF19">
    <property type="entry name" value="POLYNUCLEOTIDYL TRANSFERASE, RIBONUCLEASE H-LIKE SUPERFAMILY PROTEIN"/>
    <property type="match status" value="1"/>
</dbReference>
<dbReference type="CDD" id="cd06222">
    <property type="entry name" value="RNase_H_like"/>
    <property type="match status" value="1"/>
</dbReference>
<comment type="caution">
    <text evidence="2">The sequence shown here is derived from an EMBL/GenBank/DDBJ whole genome shotgun (WGS) entry which is preliminary data.</text>
</comment>
<dbReference type="EMBL" id="JARKNE010000007">
    <property type="protein sequence ID" value="KAK5817682.1"/>
    <property type="molecule type" value="Genomic_DNA"/>
</dbReference>
<evidence type="ECO:0000313" key="2">
    <source>
        <dbReference type="EMBL" id="KAK5817682.1"/>
    </source>
</evidence>
<dbReference type="Gene3D" id="3.30.420.10">
    <property type="entry name" value="Ribonuclease H-like superfamily/Ribonuclease H"/>
    <property type="match status" value="1"/>
</dbReference>
<gene>
    <name evidence="2" type="ORF">PVK06_022610</name>
</gene>
<keyword evidence="3" id="KW-1185">Reference proteome</keyword>
<dbReference type="Pfam" id="PF13456">
    <property type="entry name" value="RVT_3"/>
    <property type="match status" value="1"/>
</dbReference>
<dbReference type="InterPro" id="IPR012337">
    <property type="entry name" value="RNaseH-like_sf"/>
</dbReference>
<reference evidence="2 3" key="1">
    <citation type="submission" date="2023-03" db="EMBL/GenBank/DDBJ databases">
        <title>WGS of Gossypium arboreum.</title>
        <authorList>
            <person name="Yu D."/>
        </authorList>
    </citation>
    <scope>NUCLEOTIDE SEQUENCE [LARGE SCALE GENOMIC DNA]</scope>
    <source>
        <tissue evidence="2">Leaf</tissue>
    </source>
</reference>
<dbReference type="InterPro" id="IPR044730">
    <property type="entry name" value="RNase_H-like_dom_plant"/>
</dbReference>
<evidence type="ECO:0000313" key="3">
    <source>
        <dbReference type="Proteomes" id="UP001358586"/>
    </source>
</evidence>
<protein>
    <recommendedName>
        <fullName evidence="1">RNase H type-1 domain-containing protein</fullName>
    </recommendedName>
</protein>
<dbReference type="SUPFAM" id="SSF53098">
    <property type="entry name" value="Ribonuclease H-like"/>
    <property type="match status" value="1"/>
</dbReference>
<dbReference type="InterPro" id="IPR036397">
    <property type="entry name" value="RNaseH_sf"/>
</dbReference>
<proteinExistence type="predicted"/>
<dbReference type="InterPro" id="IPR053151">
    <property type="entry name" value="RNase_H-like"/>
</dbReference>